<dbReference type="InterPro" id="IPR001295">
    <property type="entry name" value="Dihydroorotate_DH_CS"/>
</dbReference>
<evidence type="ECO:0000256" key="3">
    <source>
        <dbReference type="ARBA" id="ARBA00023002"/>
    </source>
</evidence>
<dbReference type="STRING" id="1747903.ASR47_102461"/>
<dbReference type="InterPro" id="IPR004136">
    <property type="entry name" value="NMO"/>
</dbReference>
<dbReference type="PANTHER" id="PTHR32332:SF18">
    <property type="entry name" value="2-NITROPROPANE DIOXYGENASE"/>
    <property type="match status" value="1"/>
</dbReference>
<dbReference type="EMBL" id="LOCQ01000039">
    <property type="protein sequence ID" value="OBV41141.1"/>
    <property type="molecule type" value="Genomic_DNA"/>
</dbReference>
<dbReference type="AlphaFoldDB" id="A0A1A7C5D6"/>
<dbReference type="GO" id="GO:0006207">
    <property type="term" value="P:'de novo' pyrimidine nucleobase biosynthetic process"/>
    <property type="evidence" value="ECO:0007669"/>
    <property type="project" value="InterPro"/>
</dbReference>
<dbReference type="Pfam" id="PF03060">
    <property type="entry name" value="NMO"/>
    <property type="match status" value="1"/>
</dbReference>
<evidence type="ECO:0000256" key="2">
    <source>
        <dbReference type="ARBA" id="ARBA00022643"/>
    </source>
</evidence>
<evidence type="ECO:0000256" key="1">
    <source>
        <dbReference type="ARBA" id="ARBA00022630"/>
    </source>
</evidence>
<keyword evidence="1" id="KW-0285">Flavoprotein</keyword>
<keyword evidence="5" id="KW-1185">Reference proteome</keyword>
<protein>
    <submittedName>
        <fullName evidence="4">NAD(P)H-dependent flavin oxidoreductase YrpB, nitropropane dioxygenase family</fullName>
    </submittedName>
</protein>
<proteinExistence type="predicted"/>
<evidence type="ECO:0000313" key="5">
    <source>
        <dbReference type="Proteomes" id="UP000092713"/>
    </source>
</evidence>
<gene>
    <name evidence="4" type="ORF">ASR47_102461</name>
</gene>
<dbReference type="CDD" id="cd04730">
    <property type="entry name" value="NPD_like"/>
    <property type="match status" value="1"/>
</dbReference>
<dbReference type="Gene3D" id="3.20.20.70">
    <property type="entry name" value="Aldolase class I"/>
    <property type="match status" value="1"/>
</dbReference>
<name>A0A1A7C5D6_9BURK</name>
<keyword evidence="3" id="KW-0560">Oxidoreductase</keyword>
<dbReference type="RefSeq" id="WP_065306322.1">
    <property type="nucleotide sequence ID" value="NZ_LOCQ01000039.1"/>
</dbReference>
<dbReference type="InterPro" id="IPR013785">
    <property type="entry name" value="Aldolase_TIM"/>
</dbReference>
<organism evidence="4 5">
    <name type="scientific">Janthinobacterium psychrotolerans</name>
    <dbReference type="NCBI Taxonomy" id="1747903"/>
    <lineage>
        <taxon>Bacteria</taxon>
        <taxon>Pseudomonadati</taxon>
        <taxon>Pseudomonadota</taxon>
        <taxon>Betaproteobacteria</taxon>
        <taxon>Burkholderiales</taxon>
        <taxon>Oxalobacteraceae</taxon>
        <taxon>Janthinobacterium</taxon>
    </lineage>
</organism>
<accession>A0A1A7C5D6</accession>
<dbReference type="OrthoDB" id="9778912at2"/>
<dbReference type="GO" id="GO:0018580">
    <property type="term" value="F:nitronate monooxygenase activity"/>
    <property type="evidence" value="ECO:0007669"/>
    <property type="project" value="InterPro"/>
</dbReference>
<comment type="caution">
    <text evidence="4">The sequence shown here is derived from an EMBL/GenBank/DDBJ whole genome shotgun (WGS) entry which is preliminary data.</text>
</comment>
<dbReference type="SUPFAM" id="SSF51412">
    <property type="entry name" value="Inosine monophosphate dehydrogenase (IMPDH)"/>
    <property type="match status" value="1"/>
</dbReference>
<dbReference type="PANTHER" id="PTHR32332">
    <property type="entry name" value="2-NITROPROPANE DIOXYGENASE"/>
    <property type="match status" value="1"/>
</dbReference>
<dbReference type="PROSITE" id="PS00912">
    <property type="entry name" value="DHODEHASE_2"/>
    <property type="match status" value="1"/>
</dbReference>
<dbReference type="GO" id="GO:0051213">
    <property type="term" value="F:dioxygenase activity"/>
    <property type="evidence" value="ECO:0007669"/>
    <property type="project" value="UniProtKB-KW"/>
</dbReference>
<dbReference type="GO" id="GO:0016627">
    <property type="term" value="F:oxidoreductase activity, acting on the CH-CH group of donors"/>
    <property type="evidence" value="ECO:0007669"/>
    <property type="project" value="InterPro"/>
</dbReference>
<dbReference type="Proteomes" id="UP000092713">
    <property type="component" value="Unassembled WGS sequence"/>
</dbReference>
<keyword evidence="4" id="KW-0223">Dioxygenase</keyword>
<keyword evidence="2" id="KW-0288">FMN</keyword>
<reference evidence="4 5" key="1">
    <citation type="submission" date="2016-04" db="EMBL/GenBank/DDBJ databases">
        <title>Draft genome sequence of Janthinobacterium psychrotolerans sp. nov., isolated from freshwater sediments in Denmark.</title>
        <authorList>
            <person name="Gong X."/>
            <person name="Skrivergaard S."/>
            <person name="Korsgaard B.S."/>
            <person name="Schreiber L."/>
            <person name="Marshall I.P."/>
            <person name="Finster K."/>
            <person name="Schramm A."/>
        </authorList>
    </citation>
    <scope>NUCLEOTIDE SEQUENCE [LARGE SCALE GENOMIC DNA]</scope>
    <source>
        <strain evidence="4 5">S3-2</strain>
    </source>
</reference>
<evidence type="ECO:0000313" key="4">
    <source>
        <dbReference type="EMBL" id="OBV41141.1"/>
    </source>
</evidence>
<sequence>MKRVDDFRLRFGKKEYVPIMIGGMGVDISTSELALEAARLNGIGHISDAMVEDVSDRRFDTTFVKDKTKLYKFNINNSDKAVVQFDLGRLAEAQRRHIGATMEAKKGDGLIFVNCMEKLTMNGPRETLRVRLNAALDAGIDGITLSAGLHFGSFALMADHPRFRDAKLGIIVSSVRALQIFLRKNAKLNRLPDFVIVEGPLAGGHLGFGMDWANYDLHTITAELLAYLKAEQLDIPLIAAGGIFTGSDAVSFLEAGAAGVQVATRFTVTKECGLPDKVKQEYYKASEEDIIVNGVSPTGYPMRMLKNTPAIGAGIRPGCESYGYLLDATGNCAYINSYNREVAAHPELKVVSVMDKTCLCTHMRNFNCWTCGHYTYRLKDTTHKLDNGEYQILSAEHVFKDYQFSIDNQIALPEKIVQA</sequence>
<dbReference type="PATRIC" id="fig|1747903.4.peg.4811"/>